<evidence type="ECO:0000256" key="2">
    <source>
        <dbReference type="ARBA" id="ARBA00012688"/>
    </source>
</evidence>
<feature type="transmembrane region" description="Helical" evidence="8">
    <location>
        <begin position="2271"/>
        <end position="2291"/>
    </location>
</feature>
<feature type="region of interest" description="Disordered" evidence="7">
    <location>
        <begin position="1868"/>
        <end position="1906"/>
    </location>
</feature>
<dbReference type="PANTHER" id="PTHR47182:SF2">
    <property type="entry name" value="CELL WALL ALPHA-1,3-GLUCAN SYNTHASE AGS1"/>
    <property type="match status" value="1"/>
</dbReference>
<feature type="signal peptide" evidence="9">
    <location>
        <begin position="1"/>
        <end position="24"/>
    </location>
</feature>
<dbReference type="FunFam" id="3.40.50.2000:FF:000157">
    <property type="entry name" value="Alpha-1,3-glucan synthase, variant"/>
    <property type="match status" value="1"/>
</dbReference>
<feature type="domain" description="Glycosyl hydrolase family 13 catalytic" evidence="10">
    <location>
        <begin position="71"/>
        <end position="530"/>
    </location>
</feature>
<organism evidence="11 12">
    <name type="scientific">Collybiopsis luxurians FD-317 M1</name>
    <dbReference type="NCBI Taxonomy" id="944289"/>
    <lineage>
        <taxon>Eukaryota</taxon>
        <taxon>Fungi</taxon>
        <taxon>Dikarya</taxon>
        <taxon>Basidiomycota</taxon>
        <taxon>Agaricomycotina</taxon>
        <taxon>Agaricomycetes</taxon>
        <taxon>Agaricomycetidae</taxon>
        <taxon>Agaricales</taxon>
        <taxon>Marasmiineae</taxon>
        <taxon>Omphalotaceae</taxon>
        <taxon>Collybiopsis</taxon>
        <taxon>Collybiopsis luxurians</taxon>
    </lineage>
</organism>
<dbReference type="Pfam" id="PF26111">
    <property type="entry name" value="Ig_Mok13"/>
    <property type="match status" value="1"/>
</dbReference>
<dbReference type="Pfam" id="PF26108">
    <property type="entry name" value="GH_Mok13"/>
    <property type="match status" value="1"/>
</dbReference>
<keyword evidence="12" id="KW-1185">Reference proteome</keyword>
<feature type="transmembrane region" description="Helical" evidence="8">
    <location>
        <begin position="2021"/>
        <end position="2041"/>
    </location>
</feature>
<reference evidence="11 12" key="1">
    <citation type="submission" date="2014-04" db="EMBL/GenBank/DDBJ databases">
        <title>Evolutionary Origins and Diversification of the Mycorrhizal Mutualists.</title>
        <authorList>
            <consortium name="DOE Joint Genome Institute"/>
            <consortium name="Mycorrhizal Genomics Consortium"/>
            <person name="Kohler A."/>
            <person name="Kuo A."/>
            <person name="Nagy L.G."/>
            <person name="Floudas D."/>
            <person name="Copeland A."/>
            <person name="Barry K.W."/>
            <person name="Cichocki N."/>
            <person name="Veneault-Fourrey C."/>
            <person name="LaButti K."/>
            <person name="Lindquist E.A."/>
            <person name="Lipzen A."/>
            <person name="Lundell T."/>
            <person name="Morin E."/>
            <person name="Murat C."/>
            <person name="Riley R."/>
            <person name="Ohm R."/>
            <person name="Sun H."/>
            <person name="Tunlid A."/>
            <person name="Henrissat B."/>
            <person name="Grigoriev I.V."/>
            <person name="Hibbett D.S."/>
            <person name="Martin F."/>
        </authorList>
    </citation>
    <scope>NUCLEOTIDE SEQUENCE [LARGE SCALE GENOMIC DNA]</scope>
    <source>
        <strain evidence="11 12">FD-317 M1</strain>
    </source>
</reference>
<dbReference type="Gene3D" id="3.20.20.80">
    <property type="entry name" value="Glycosidases"/>
    <property type="match status" value="2"/>
</dbReference>
<feature type="chain" id="PRO_5002207935" description="alpha-1,3-glucan synthase" evidence="9">
    <location>
        <begin position="25"/>
        <end position="2354"/>
    </location>
</feature>
<feature type="transmembrane region" description="Helical" evidence="8">
    <location>
        <begin position="2327"/>
        <end position="2346"/>
    </location>
</feature>
<dbReference type="FunFam" id="3.40.50.2000:FF:000052">
    <property type="entry name" value="Alpha-1,3-glucan synthase Ags2"/>
    <property type="match status" value="1"/>
</dbReference>
<evidence type="ECO:0000256" key="4">
    <source>
        <dbReference type="ARBA" id="ARBA00022679"/>
    </source>
</evidence>
<dbReference type="InterPro" id="IPR001296">
    <property type="entry name" value="Glyco_trans_1"/>
</dbReference>
<dbReference type="GO" id="GO:0047657">
    <property type="term" value="F:alpha-1,3-glucan synthase activity"/>
    <property type="evidence" value="ECO:0007669"/>
    <property type="project" value="UniProtKB-EC"/>
</dbReference>
<dbReference type="InterPro" id="IPR017853">
    <property type="entry name" value="GH"/>
</dbReference>
<dbReference type="InterPro" id="IPR006047">
    <property type="entry name" value="GH13_cat_dom"/>
</dbReference>
<dbReference type="Pfam" id="PF00128">
    <property type="entry name" value="Alpha-amylase"/>
    <property type="match status" value="1"/>
</dbReference>
<dbReference type="Pfam" id="PF00534">
    <property type="entry name" value="Glycos_transf_1"/>
    <property type="match status" value="1"/>
</dbReference>
<dbReference type="EMBL" id="KN834768">
    <property type="protein sequence ID" value="KIK62199.1"/>
    <property type="molecule type" value="Genomic_DNA"/>
</dbReference>
<dbReference type="OrthoDB" id="512920at2759"/>
<dbReference type="Pfam" id="PF26127">
    <property type="entry name" value="12TM_Mok13"/>
    <property type="match status" value="1"/>
</dbReference>
<keyword evidence="9" id="KW-0732">Signal</keyword>
<evidence type="ECO:0000313" key="11">
    <source>
        <dbReference type="EMBL" id="KIK62199.1"/>
    </source>
</evidence>
<feature type="transmembrane region" description="Helical" evidence="8">
    <location>
        <begin position="2243"/>
        <end position="2264"/>
    </location>
</feature>
<dbReference type="SMART" id="SM00642">
    <property type="entry name" value="Aamy"/>
    <property type="match status" value="1"/>
</dbReference>
<dbReference type="InterPro" id="IPR058656">
    <property type="entry name" value="Mok11-13/Ags1-like_GH"/>
</dbReference>
<dbReference type="SUPFAM" id="SSF51445">
    <property type="entry name" value="(Trans)glycosidases"/>
    <property type="match status" value="1"/>
</dbReference>
<keyword evidence="8" id="KW-1133">Transmembrane helix</keyword>
<feature type="transmembrane region" description="Helical" evidence="8">
    <location>
        <begin position="2169"/>
        <end position="2190"/>
    </location>
</feature>
<dbReference type="Pfam" id="PF26114">
    <property type="entry name" value="Ig_2_Mok13"/>
    <property type="match status" value="1"/>
</dbReference>
<evidence type="ECO:0000256" key="6">
    <source>
        <dbReference type="ARBA" id="ARBA00048960"/>
    </source>
</evidence>
<evidence type="ECO:0000259" key="10">
    <source>
        <dbReference type="SMART" id="SM00642"/>
    </source>
</evidence>
<evidence type="ECO:0000256" key="5">
    <source>
        <dbReference type="ARBA" id="ARBA00023316"/>
    </source>
</evidence>
<dbReference type="PANTHER" id="PTHR47182">
    <property type="entry name" value="CELL WALL ALPHA-1,3-GLUCAN SYNTHASE AGS1-RELATED"/>
    <property type="match status" value="1"/>
</dbReference>
<evidence type="ECO:0000256" key="8">
    <source>
        <dbReference type="SAM" id="Phobius"/>
    </source>
</evidence>
<keyword evidence="4 11" id="KW-0808">Transferase</keyword>
<keyword evidence="3" id="KW-0328">Glycosyltransferase</keyword>
<comment type="similarity">
    <text evidence="1">Belongs to the glycosyltransferase group 1 family.</text>
</comment>
<dbReference type="EC" id="2.4.1.183" evidence="2"/>
<feature type="transmembrane region" description="Helical" evidence="8">
    <location>
        <begin position="2053"/>
        <end position="2074"/>
    </location>
</feature>
<dbReference type="GO" id="GO:0009277">
    <property type="term" value="C:fungal-type cell wall"/>
    <property type="evidence" value="ECO:0007669"/>
    <property type="project" value="TreeGrafter"/>
</dbReference>
<sequence length="2354" mass="262797">MALLAIGFALFFTFFNFSSHVVHASPFNDQLTAYNLNVNKNASDPTEYFTTRQNTTYNRSPDNWRALPIYTILLDKWANGDPSNDDFFGTMYESDVKETQLRFGGDLKGLVAKLDYLQGMGIKVIYISGTPFLNMIWQADSYSPLDFSVLDPHWGTWDDWVTTIDEIHARGMYFMADLTVGTMSNFIGFKGFLNTSAPFTLSEYDGEWLKPGYLPWNFTEYKDFQISNTRNTSCLLPQFWNDDGTIVNVTSPGCLESDFDQYGDIEAFGVFPDWQRQLSKFASVQDRLREWKPSVMPKLTTFSCMVITALDIDAIRIDKALQVTLDALAEWSAATRECARKLGKGNFYIAGEVTGGDTFGSLYLGRGRTPGMRPSSISVAANLTPSMSQYFLRDPGLNVLDGCAFHYSVYRALTSFLGMDGNLQVAYDTSTDFITAWNEMFVNNDFLNAETGVVDPRHMFGTSNFDVFRWPSLVNGTLRSALGTFVTSMVMPGLVMYYYGEEQNFYTYDSTANNYLYGRQAMPANQAWKRHGCYQLGSTQYFNMPLGKALIGCKDDWNALDHFDPTSPTRRLFTQFNFLRATYPALQDGFSLTELGNWTTFIERPGSGGVPSQIGLWSISRSAIPNTSIPTQTLNGTHNGTVWFFMTNENATTTWEFDCDGPEWISSPYQAGTVVRNVLWPYENYTLQESLSPYFNDGNAPYFGCMGSIGMDPYGFKVLVLESEWVETPPAVTRFWPGHDARVLVGDNDGNGGSVNVSLEFSSVMDCGSVTRSVSLNVSSSGHGSSTVPSIQNVVCGPMEDSGTGTIPGAAQTVYVWNATVVDLPDGVLTLTVDNPSSASGLLTGAVDHLLLRKGRSGNVMVFPNNDYNNSALTFENGEYTFTHSAYGADMFRYSMDFGQTWTNWTAWEDSTKVDMAFFAGANVFWEGVHIMVQYWSEATLTAENIAHADWGYSGLPRRVPQFLARGVFNQWGNDRGIDSQFVLNSDGKWELKIMASWPSYVQLNVWGFDIPDYYYGDTDNDGVLDRLPPNTEAPNYVNMSAPPSPYLSWSILVDDSTLTWTLQPRGKASISMVVYGLLVSIPLITATLAVSVFMLTFYGIEHNKYGVVKTSYLPVFLSRKKRSLSTDLDMELALVDQKLAAHKETTEDAIGWPENKHKRRVVLIATLEYEIIDWNLKVKIGGLGVMSSLMGKAMTDVDLIWVVPKVKDLDYPPGDPDDPIEVVIFKESYLIRVETHVMDHITYVILDSPVFRAQTKADPYPARMDDLSSAIFYSAWNQAIAATIRRYPTIDIYHINDYHGGLAPIYLLPKVVPVCLSLHNAEFQGLWPLRTKEEMREVCSAFNVTKEHCAKYVQFGNTFNLLHAAAAFISLHQKSVGVAGVSDKYGKRSWARYPALWTLKHVDSLPNPDPTDIAALDEKPVKTRGIKVDRKAEAARPELKRQAQEWAGIEQDPKSNLFVFVGRWSKQKGVDLIADVMPGLLETDKSIQLITVGPVIDLYGRLAAEKLARLMEMYPGRVYSKPEFTALPPYLFSGADFALIPSRDEPFGLVAVEFGRKGALGVGSRLGGLGLMPGWWFPVESSSTSHMLSQLTKTIKMALKSTDEERALLRARSAVQRFPVVEWRQRIEDFHRRSITMSRQIAGENAWRPTDGDGYYEPEPVDDAEEWDAQAEIYPSYAGLSHSRSGFNSPDSSGRASVEALVPVTNEPINLYSDRENHRHSYASDPGDDLTAALDGVSQAENHPTDYENFLERVNRMVARDRRRIPDPFLDGTSGRIRLGGHSRTESSESIASIVDSKSDSPLNKAIASFTDADGSVTANFVHRLGTLNAKNSEHGLSIEKYLMKSEETFFSQVRKKRISSASASIKSRGSSTWGSSDSLNKLSQPGTPETEPVDYNKPPVFPRTPPPEIQMNRIQIALAREIKGWPLYTIMIALGQMLSATSFQMTLLAGRNWQSNTQLYIIGGVFLLSSIVWYPLCRIKPARYALSLPWLFFGVAFLLIGLPSVTGALHPVHTVLSDVATWCYAIASAAGFLFFALNFGEEAGAATEVWVFRACIVQGSQQVWVAALWYWGYTLNNQSPSYVAPWWLAAIVWPLSVMSFMLAFVLFRGLPEYYRQSPPKVSHFLTTLFRRKLVIWFLISEILRDYWLSGPYGLNWTYLWNVNIPKIHILFLILGFFVGVWAVVLVVLSHFSKTHTWLLPVFAVGLGAPRWCQASSIMLWGTSSLATYVPWGGSSGPYLGVSLWLWLGVLDALQGVGLGMILLQTLSRLHVLATLAFSQIIGSAVVMIARATSPDGLGPGPVFPNLGTWNPATDGWTGSPVVQPMFWLALGCQLIIVVGYFWFYRREELARP</sequence>
<evidence type="ECO:0000256" key="1">
    <source>
        <dbReference type="ARBA" id="ARBA00006122"/>
    </source>
</evidence>
<dbReference type="Pfam" id="PF26122">
    <property type="entry name" value="CBM_Mok13"/>
    <property type="match status" value="1"/>
</dbReference>
<dbReference type="Proteomes" id="UP000053593">
    <property type="component" value="Unassembled WGS sequence"/>
</dbReference>
<proteinExistence type="inferred from homology"/>
<dbReference type="Pfam" id="PF08323">
    <property type="entry name" value="Glyco_transf_5"/>
    <property type="match status" value="1"/>
</dbReference>
<name>A0A0D0CHS3_9AGAR</name>
<evidence type="ECO:0000256" key="9">
    <source>
        <dbReference type="SAM" id="SignalP"/>
    </source>
</evidence>
<dbReference type="SUPFAM" id="SSF53756">
    <property type="entry name" value="UDP-Glycosyltransferase/glycogen phosphorylase"/>
    <property type="match status" value="1"/>
</dbReference>
<feature type="transmembrane region" description="Helical" evidence="8">
    <location>
        <begin position="2086"/>
        <end position="2109"/>
    </location>
</feature>
<dbReference type="InterPro" id="IPR058654">
    <property type="entry name" value="Mok11-14/Ags1-like_TM"/>
</dbReference>
<dbReference type="InterPro" id="IPR058658">
    <property type="entry name" value="Mok11-13/Ags1-like_Ig_2"/>
</dbReference>
<evidence type="ECO:0000313" key="12">
    <source>
        <dbReference type="Proteomes" id="UP000053593"/>
    </source>
</evidence>
<dbReference type="InterPro" id="IPR058659">
    <property type="entry name" value="Mok11-13/Ags1-like_CBM"/>
</dbReference>
<comment type="catalytic activity">
    <reaction evidence="6">
        <text>[(1-&gt;3)-alpha-D-glucosyl](n) + UDP-alpha-D-glucose = [(1-&gt;3)-alpha-D-glucosyl](n+1) + UDP + H(+)</text>
        <dbReference type="Rhea" id="RHEA:19749"/>
        <dbReference type="Rhea" id="RHEA-COMP:11150"/>
        <dbReference type="Rhea" id="RHEA-COMP:11151"/>
        <dbReference type="ChEBI" id="CHEBI:15378"/>
        <dbReference type="ChEBI" id="CHEBI:28100"/>
        <dbReference type="ChEBI" id="CHEBI:58223"/>
        <dbReference type="ChEBI" id="CHEBI:58885"/>
        <dbReference type="EC" id="2.4.1.183"/>
    </reaction>
</comment>
<dbReference type="InterPro" id="IPR013534">
    <property type="entry name" value="Starch_synth_cat_dom"/>
</dbReference>
<dbReference type="InterPro" id="IPR058657">
    <property type="entry name" value="Mok11-13/Ags1-like_Ig"/>
</dbReference>
<feature type="compositionally biased region" description="Low complexity" evidence="7">
    <location>
        <begin position="1868"/>
        <end position="1880"/>
    </location>
</feature>
<protein>
    <recommendedName>
        <fullName evidence="2">alpha-1,3-glucan synthase</fullName>
        <ecNumber evidence="2">2.4.1.183</ecNumber>
    </recommendedName>
</protein>
<dbReference type="Gene3D" id="3.40.50.2000">
    <property type="entry name" value="Glycogen Phosphorylase B"/>
    <property type="match status" value="2"/>
</dbReference>
<feature type="transmembrane region" description="Helical" evidence="8">
    <location>
        <begin position="1990"/>
        <end position="2009"/>
    </location>
</feature>
<evidence type="ECO:0000256" key="7">
    <source>
        <dbReference type="SAM" id="MobiDB-lite"/>
    </source>
</evidence>
<keyword evidence="8" id="KW-0812">Transmembrane</keyword>
<gene>
    <name evidence="11" type="ORF">GYMLUDRAFT_198548</name>
</gene>
<dbReference type="GO" id="GO:0070600">
    <property type="term" value="P:fungal-type cell wall (1-&gt;3)-alpha-glucan biosynthetic process"/>
    <property type="evidence" value="ECO:0007669"/>
    <property type="project" value="TreeGrafter"/>
</dbReference>
<evidence type="ECO:0000256" key="3">
    <source>
        <dbReference type="ARBA" id="ARBA00022676"/>
    </source>
</evidence>
<dbReference type="HOGENOM" id="CLU_000488_0_0_1"/>
<keyword evidence="5" id="KW-0961">Cell wall biogenesis/degradation</keyword>
<dbReference type="InterPro" id="IPR058655">
    <property type="entry name" value="Mok11-14/Ags1-like"/>
</dbReference>
<feature type="transmembrane region" description="Helical" evidence="8">
    <location>
        <begin position="1961"/>
        <end position="1978"/>
    </location>
</feature>
<keyword evidence="8" id="KW-0472">Membrane</keyword>
<accession>A0A0D0CHS3</accession>